<dbReference type="PANTHER" id="PTHR47163:SF2">
    <property type="entry name" value="SI:DKEY-17M8.2"/>
    <property type="match status" value="1"/>
</dbReference>
<comment type="caution">
    <text evidence="2">The sequence shown here is derived from an EMBL/GenBank/DDBJ whole genome shotgun (WGS) entry which is preliminary data.</text>
</comment>
<dbReference type="EMBL" id="CAJFCV020000004">
    <property type="protein sequence ID" value="CAG9117030.1"/>
    <property type="molecule type" value="Genomic_DNA"/>
</dbReference>
<dbReference type="InterPro" id="IPR053164">
    <property type="entry name" value="IS1016-like_transposase"/>
</dbReference>
<sequence>MEQPNDIIIHNFTTIVRAHATHGDQAIVKFCKEKGILGKVPQCPNCSSPLLERTDSSAPDGLKWRCRGMIQTEARTKKCQFSRSYRKDTFLARAHLPAWKVLGFIDLWLKKVQLNAIADLLDIGSSETMSDWSSYCREVMFDAAVLNAEPLGGPGKTVHIDESKFGTRKYRRGHRVESKWVFGGVEEESGRSFMIPVKHRSKAYLLPILQHFVLPGTTVISDCWKAYDCLKDEGFRHYSASHSIRFKAPDSGVQKNTYKCLWRYAKETTGSHNTKGEFLPGSLAKHFFLKSCRIREVNPFLEFCTLVASLYNGINEASPSPRCKAFNDLNSVLDSLETNGEMKEEVE</sequence>
<proteinExistence type="predicted"/>
<keyword evidence="3" id="KW-1185">Reference proteome</keyword>
<dbReference type="OrthoDB" id="5809873at2759"/>
<evidence type="ECO:0000259" key="1">
    <source>
        <dbReference type="SMART" id="SM01126"/>
    </source>
</evidence>
<dbReference type="SMART" id="SM01126">
    <property type="entry name" value="DDE_Tnp_IS1595"/>
    <property type="match status" value="1"/>
</dbReference>
<dbReference type="Pfam" id="PF12762">
    <property type="entry name" value="DDE_Tnp_IS1595"/>
    <property type="match status" value="1"/>
</dbReference>
<gene>
    <name evidence="2" type="ORF">BXYJ_LOCUS9685</name>
</gene>
<dbReference type="Proteomes" id="UP000659654">
    <property type="component" value="Unassembled WGS sequence"/>
</dbReference>
<organism evidence="2 3">
    <name type="scientific">Bursaphelenchus xylophilus</name>
    <name type="common">Pinewood nematode worm</name>
    <name type="synonym">Aphelenchoides xylophilus</name>
    <dbReference type="NCBI Taxonomy" id="6326"/>
    <lineage>
        <taxon>Eukaryota</taxon>
        <taxon>Metazoa</taxon>
        <taxon>Ecdysozoa</taxon>
        <taxon>Nematoda</taxon>
        <taxon>Chromadorea</taxon>
        <taxon>Rhabditida</taxon>
        <taxon>Tylenchina</taxon>
        <taxon>Tylenchomorpha</taxon>
        <taxon>Aphelenchoidea</taxon>
        <taxon>Aphelenchoididae</taxon>
        <taxon>Bursaphelenchus</taxon>
    </lineage>
</organism>
<dbReference type="InterPro" id="IPR024445">
    <property type="entry name" value="Tnp_ISXO2-like"/>
</dbReference>
<evidence type="ECO:0000313" key="2">
    <source>
        <dbReference type="EMBL" id="CAD5227140.1"/>
    </source>
</evidence>
<feature type="domain" description="ISXO2-like transposase" evidence="1">
    <location>
        <begin position="150"/>
        <end position="273"/>
    </location>
</feature>
<accession>A0A7I8WUT0</accession>
<evidence type="ECO:0000313" key="3">
    <source>
        <dbReference type="Proteomes" id="UP000659654"/>
    </source>
</evidence>
<name>A0A7I8WUT0_BURXY</name>
<protein>
    <submittedName>
        <fullName evidence="2">(pine wood nematode) hypothetical protein</fullName>
    </submittedName>
</protein>
<dbReference type="AlphaFoldDB" id="A0A7I8WUT0"/>
<reference evidence="2" key="1">
    <citation type="submission" date="2020-09" db="EMBL/GenBank/DDBJ databases">
        <authorList>
            <person name="Kikuchi T."/>
        </authorList>
    </citation>
    <scope>NUCLEOTIDE SEQUENCE</scope>
    <source>
        <strain evidence="2">Ka4C1</strain>
    </source>
</reference>
<dbReference type="Proteomes" id="UP000582659">
    <property type="component" value="Unassembled WGS sequence"/>
</dbReference>
<dbReference type="EMBL" id="CAJFDI010000004">
    <property type="protein sequence ID" value="CAD5227140.1"/>
    <property type="molecule type" value="Genomic_DNA"/>
</dbReference>
<dbReference type="PANTHER" id="PTHR47163">
    <property type="entry name" value="DDE_TNP_IS1595 DOMAIN-CONTAINING PROTEIN"/>
    <property type="match status" value="1"/>
</dbReference>